<proteinExistence type="predicted"/>
<comment type="caution">
    <text evidence="2">The sequence shown here is derived from an EMBL/GenBank/DDBJ whole genome shotgun (WGS) entry which is preliminary data.</text>
</comment>
<feature type="region of interest" description="Disordered" evidence="1">
    <location>
        <begin position="33"/>
        <end position="60"/>
    </location>
</feature>
<evidence type="ECO:0000256" key="1">
    <source>
        <dbReference type="SAM" id="MobiDB-lite"/>
    </source>
</evidence>
<name>A0A835T587_CHLIN</name>
<dbReference type="Proteomes" id="UP000650467">
    <property type="component" value="Unassembled WGS sequence"/>
</dbReference>
<dbReference type="AlphaFoldDB" id="A0A835T587"/>
<dbReference type="EMBL" id="JAEHOC010000008">
    <property type="protein sequence ID" value="KAG2439162.1"/>
    <property type="molecule type" value="Genomic_DNA"/>
</dbReference>
<keyword evidence="3" id="KW-1185">Reference proteome</keyword>
<accession>A0A835T587</accession>
<protein>
    <submittedName>
        <fullName evidence="2">Uncharacterized protein</fullName>
    </submittedName>
</protein>
<reference evidence="2" key="1">
    <citation type="journal article" date="2020" name="bioRxiv">
        <title>Comparative genomics of Chlamydomonas.</title>
        <authorList>
            <person name="Craig R.J."/>
            <person name="Hasan A.R."/>
            <person name="Ness R.W."/>
            <person name="Keightley P.D."/>
        </authorList>
    </citation>
    <scope>NUCLEOTIDE SEQUENCE</scope>
    <source>
        <strain evidence="2">SAG 7.73</strain>
    </source>
</reference>
<evidence type="ECO:0000313" key="2">
    <source>
        <dbReference type="EMBL" id="KAG2439162.1"/>
    </source>
</evidence>
<evidence type="ECO:0000313" key="3">
    <source>
        <dbReference type="Proteomes" id="UP000650467"/>
    </source>
</evidence>
<gene>
    <name evidence="2" type="ORF">HXX76_004529</name>
</gene>
<organism evidence="2 3">
    <name type="scientific">Chlamydomonas incerta</name>
    <dbReference type="NCBI Taxonomy" id="51695"/>
    <lineage>
        <taxon>Eukaryota</taxon>
        <taxon>Viridiplantae</taxon>
        <taxon>Chlorophyta</taxon>
        <taxon>core chlorophytes</taxon>
        <taxon>Chlorophyceae</taxon>
        <taxon>CS clade</taxon>
        <taxon>Chlamydomonadales</taxon>
        <taxon>Chlamydomonadaceae</taxon>
        <taxon>Chlamydomonas</taxon>
    </lineage>
</organism>
<sequence length="117" mass="13061">MDMDAWPMDIECSTSAPMEATPSSVKSRIAVFEQQQAAQKQMPRGQHGQASPPQQCIRKPAFGPRLPGIYCLFDVNSRQDMECLICRGPHSTDGGITLGLCYVRDVQQQRQQQQHGQ</sequence>